<dbReference type="Gene3D" id="6.10.140.2150">
    <property type="match status" value="1"/>
</dbReference>
<evidence type="ECO:0000256" key="9">
    <source>
        <dbReference type="ARBA" id="ARBA00022989"/>
    </source>
</evidence>
<evidence type="ECO:0000256" key="1">
    <source>
        <dbReference type="ARBA" id="ARBA00001933"/>
    </source>
</evidence>
<feature type="modified residue" description="N6-(pyridoxal phosphate)lysine" evidence="16">
    <location>
        <position position="361"/>
    </location>
</feature>
<dbReference type="GO" id="GO:0019752">
    <property type="term" value="P:carboxylic acid metabolic process"/>
    <property type="evidence" value="ECO:0007669"/>
    <property type="project" value="InterPro"/>
</dbReference>
<gene>
    <name evidence="18" type="ORF">MGYG_06903</name>
</gene>
<dbReference type="FunFam" id="3.40.640.10:FF:000020">
    <property type="entry name" value="sphingosine-1-phosphate lyase 1"/>
    <property type="match status" value="1"/>
</dbReference>
<dbReference type="GO" id="GO:0030149">
    <property type="term" value="P:sphingolipid catabolic process"/>
    <property type="evidence" value="ECO:0007669"/>
    <property type="project" value="TreeGrafter"/>
</dbReference>
<reference evidence="19" key="1">
    <citation type="journal article" date="2012" name="MBio">
        <title>Comparative genome analysis of Trichophyton rubrum and related dermatophytes reveals candidate genes involved in infection.</title>
        <authorList>
            <person name="Martinez D.A."/>
            <person name="Oliver B.G."/>
            <person name="Graeser Y."/>
            <person name="Goldberg J.M."/>
            <person name="Li W."/>
            <person name="Martinez-Rossi N.M."/>
            <person name="Monod M."/>
            <person name="Shelest E."/>
            <person name="Barton R.C."/>
            <person name="Birch E."/>
            <person name="Brakhage A.A."/>
            <person name="Chen Z."/>
            <person name="Gurr S.J."/>
            <person name="Heiman D."/>
            <person name="Heitman J."/>
            <person name="Kosti I."/>
            <person name="Rossi A."/>
            <person name="Saif S."/>
            <person name="Samalova M."/>
            <person name="Saunders C.W."/>
            <person name="Shea T."/>
            <person name="Summerbell R.C."/>
            <person name="Xu J."/>
            <person name="Young S."/>
            <person name="Zeng Q."/>
            <person name="Birren B.W."/>
            <person name="Cuomo C.A."/>
            <person name="White T.C."/>
        </authorList>
    </citation>
    <scope>NUCLEOTIDE SEQUENCE [LARGE SCALE GENOMIC DNA]</scope>
    <source>
        <strain evidence="19">ATCC MYA-4604 / CBS 118893</strain>
    </source>
</reference>
<keyword evidence="7 16" id="KW-0663">Pyridoxal phosphate</keyword>
<dbReference type="InterPro" id="IPR015421">
    <property type="entry name" value="PyrdxlP-dep_Trfase_major"/>
</dbReference>
<keyword evidence="5" id="KW-0812">Transmembrane</keyword>
<sequence length="574" mass="62633">MAQALPMAMAMQAKLMSFARSSSSAVFTLSNFDIARNIVFFVFILRLLRRSFYNLRGHGILGSLRNFFTHIRLVCYSLFLRAPGVRSQVDKQVSTALTKLEQKLVPQEPGMLKFMSLPKKGMTHEQVAAELDKLGGMKHTMWEEGRVSGAVYHGGEELLKLQTEAFGRFAVTNPIHPDVFPGVRKMEAEVVAIVLSLFHGPEGSAGVTTSGGTESILMACLSARQKAYAERGVTEPEMIVPETAHAAFTKASKYFGIKLHSVACPAPDYLVDVSAVRRHINPNTVLLVGSAPNFPHGLVDDIPALSRLAVTYKIPLHVDCCLGSFVIAFLKKSGFPSPYEEQGGFDFRLPGVTSISVDTHKYGFAPKGSSVVLYRNRSYRTYQYFVMPNWPGGVYASPSMAGSRPGALIAGCWASMMAVGESGYIDSCHQIINAARKFESAIRQDPALRPTLEVVGKPMVSVVGFASSTLEVDIYDIADAMSNMGWHLNALQSPPAMHVAFTLPTAKAVDKLIEDLTTVVREEVLKAEQRRAAGVKVEKKRGDTSALYGVAGSIPDKSIVRRLAEGFLDTLYVN</sequence>
<dbReference type="PANTHER" id="PTHR42735">
    <property type="match status" value="1"/>
</dbReference>
<comment type="similarity">
    <text evidence="13">Belongs to the group II decarboxylase family. Sphingosine-1-phosphate lyase subfamily.</text>
</comment>
<evidence type="ECO:0000256" key="15">
    <source>
        <dbReference type="ARBA" id="ARBA00042568"/>
    </source>
</evidence>
<comment type="pathway">
    <text evidence="4">Sphingolipid metabolism.</text>
</comment>
<evidence type="ECO:0000313" key="18">
    <source>
        <dbReference type="EMBL" id="EFR03904.1"/>
    </source>
</evidence>
<dbReference type="InParanoid" id="E4V1I9"/>
<keyword evidence="8" id="KW-0746">Sphingolipid metabolism</keyword>
<dbReference type="Gene3D" id="3.90.1150.10">
    <property type="entry name" value="Aspartate Aminotransferase, domain 1"/>
    <property type="match status" value="1"/>
</dbReference>
<dbReference type="GO" id="GO:0030170">
    <property type="term" value="F:pyridoxal phosphate binding"/>
    <property type="evidence" value="ECO:0007669"/>
    <property type="project" value="InterPro"/>
</dbReference>
<organism evidence="19">
    <name type="scientific">Arthroderma gypseum (strain ATCC MYA-4604 / CBS 118893)</name>
    <name type="common">Microsporum gypseum</name>
    <dbReference type="NCBI Taxonomy" id="535722"/>
    <lineage>
        <taxon>Eukaryota</taxon>
        <taxon>Fungi</taxon>
        <taxon>Dikarya</taxon>
        <taxon>Ascomycota</taxon>
        <taxon>Pezizomycotina</taxon>
        <taxon>Eurotiomycetes</taxon>
        <taxon>Eurotiomycetidae</taxon>
        <taxon>Onygenales</taxon>
        <taxon>Arthrodermataceae</taxon>
        <taxon>Nannizzia</taxon>
    </lineage>
</organism>
<dbReference type="eggNOG" id="KOG1383">
    <property type="taxonomic scope" value="Eukaryota"/>
</dbReference>
<evidence type="ECO:0000256" key="13">
    <source>
        <dbReference type="ARBA" id="ARBA00038302"/>
    </source>
</evidence>
<dbReference type="AlphaFoldDB" id="E4V1I9"/>
<dbReference type="STRING" id="535722.E4V1I9"/>
<dbReference type="HOGENOM" id="CLU_028929_1_0_1"/>
<dbReference type="InterPro" id="IPR015422">
    <property type="entry name" value="PyrdxlP-dep_Trfase_small"/>
</dbReference>
<evidence type="ECO:0000256" key="6">
    <source>
        <dbReference type="ARBA" id="ARBA00022824"/>
    </source>
</evidence>
<evidence type="ECO:0000256" key="11">
    <source>
        <dbReference type="ARBA" id="ARBA00023136"/>
    </source>
</evidence>
<dbReference type="OMA" id="FKDHQFT"/>
<comment type="pathway">
    <text evidence="3">Lipid metabolism; sphingolipid metabolism.</text>
</comment>
<dbReference type="Proteomes" id="UP000002669">
    <property type="component" value="Unassembled WGS sequence"/>
</dbReference>
<keyword evidence="19" id="KW-1185">Reference proteome</keyword>
<dbReference type="GO" id="GO:0032541">
    <property type="term" value="C:cortical endoplasmic reticulum"/>
    <property type="evidence" value="ECO:0007669"/>
    <property type="project" value="EnsemblFungi"/>
</dbReference>
<dbReference type="GO" id="GO:0009267">
    <property type="term" value="P:cellular response to starvation"/>
    <property type="evidence" value="ECO:0007669"/>
    <property type="project" value="EnsemblFungi"/>
</dbReference>
<dbReference type="PANTHER" id="PTHR42735:SF6">
    <property type="entry name" value="SPHINGOSINE-1-PHOSPHATE LYASE 1"/>
    <property type="match status" value="1"/>
</dbReference>
<comment type="subcellular location">
    <subcellularLocation>
        <location evidence="2">Endoplasmic reticulum membrane</location>
        <topology evidence="2">Single-pass membrane protein</topology>
    </subcellularLocation>
</comment>
<dbReference type="Gene3D" id="3.40.640.10">
    <property type="entry name" value="Type I PLP-dependent aspartate aminotransferase-like (Major domain)"/>
    <property type="match status" value="1"/>
</dbReference>
<dbReference type="EMBL" id="DS989827">
    <property type="protein sequence ID" value="EFR03904.1"/>
    <property type="molecule type" value="Genomic_DNA"/>
</dbReference>
<dbReference type="SUPFAM" id="SSF53383">
    <property type="entry name" value="PLP-dependent transferases"/>
    <property type="match status" value="1"/>
</dbReference>
<keyword evidence="10" id="KW-0443">Lipid metabolism</keyword>
<keyword evidence="11" id="KW-0472">Membrane</keyword>
<dbReference type="RefSeq" id="XP_003170912.1">
    <property type="nucleotide sequence ID" value="XM_003170864.1"/>
</dbReference>
<dbReference type="FunCoup" id="E4V1I9">
    <property type="interactions" value="727"/>
</dbReference>
<evidence type="ECO:0000256" key="8">
    <source>
        <dbReference type="ARBA" id="ARBA00022919"/>
    </source>
</evidence>
<dbReference type="EC" id="4.1.2.27" evidence="14"/>
<accession>E4V1I9</accession>
<dbReference type="VEuPathDB" id="FungiDB:MGYG_06903"/>
<evidence type="ECO:0000256" key="10">
    <source>
        <dbReference type="ARBA" id="ARBA00023098"/>
    </source>
</evidence>
<evidence type="ECO:0000313" key="19">
    <source>
        <dbReference type="Proteomes" id="UP000002669"/>
    </source>
</evidence>
<comment type="cofactor">
    <cofactor evidence="1 16 17">
        <name>pyridoxal 5'-phosphate</name>
        <dbReference type="ChEBI" id="CHEBI:597326"/>
    </cofactor>
</comment>
<evidence type="ECO:0000256" key="14">
    <source>
        <dbReference type="ARBA" id="ARBA00038965"/>
    </source>
</evidence>
<dbReference type="GO" id="GO:0005789">
    <property type="term" value="C:endoplasmic reticulum membrane"/>
    <property type="evidence" value="ECO:0007669"/>
    <property type="project" value="UniProtKB-SubCell"/>
</dbReference>
<dbReference type="GO" id="GO:0019722">
    <property type="term" value="P:calcium-mediated signaling"/>
    <property type="evidence" value="ECO:0007669"/>
    <property type="project" value="EnsemblFungi"/>
</dbReference>
<keyword evidence="6" id="KW-0256">Endoplasmic reticulum</keyword>
<dbReference type="FunFam" id="6.10.140.2150:FF:000002">
    <property type="entry name" value="Sphinganine-1-phosphate aldolase Bst1"/>
    <property type="match status" value="1"/>
</dbReference>
<protein>
    <recommendedName>
        <fullName evidence="14">sphinganine-1-phosphate aldolase</fullName>
        <ecNumber evidence="14">4.1.2.27</ecNumber>
    </recommendedName>
    <alternativeName>
        <fullName evidence="15">Sphingosine-1-phosphate aldolase</fullName>
    </alternativeName>
</protein>
<evidence type="ECO:0000256" key="7">
    <source>
        <dbReference type="ARBA" id="ARBA00022898"/>
    </source>
</evidence>
<dbReference type="GeneID" id="10026155"/>
<dbReference type="InterPro" id="IPR002129">
    <property type="entry name" value="PyrdxlP-dep_de-COase"/>
</dbReference>
<evidence type="ECO:0000256" key="5">
    <source>
        <dbReference type="ARBA" id="ARBA00022692"/>
    </source>
</evidence>
<evidence type="ECO:0000256" key="4">
    <source>
        <dbReference type="ARBA" id="ARBA00004991"/>
    </source>
</evidence>
<evidence type="ECO:0000256" key="16">
    <source>
        <dbReference type="PIRSR" id="PIRSR602129-50"/>
    </source>
</evidence>
<evidence type="ECO:0000256" key="17">
    <source>
        <dbReference type="RuleBase" id="RU000382"/>
    </source>
</evidence>
<proteinExistence type="inferred from homology"/>
<keyword evidence="12 17" id="KW-0456">Lyase</keyword>
<dbReference type="GO" id="GO:0042802">
    <property type="term" value="F:identical protein binding"/>
    <property type="evidence" value="ECO:0007669"/>
    <property type="project" value="EnsemblFungi"/>
</dbReference>
<evidence type="ECO:0000256" key="12">
    <source>
        <dbReference type="ARBA" id="ARBA00023239"/>
    </source>
</evidence>
<dbReference type="InterPro" id="IPR050477">
    <property type="entry name" value="GrpII_AminoAcid_Decarb"/>
</dbReference>
<evidence type="ECO:0000256" key="3">
    <source>
        <dbReference type="ARBA" id="ARBA00004760"/>
    </source>
</evidence>
<dbReference type="GO" id="GO:0097038">
    <property type="term" value="C:perinuclear endoplasmic reticulum"/>
    <property type="evidence" value="ECO:0007669"/>
    <property type="project" value="EnsemblFungi"/>
</dbReference>
<name>E4V1I9_ARTGP</name>
<evidence type="ECO:0000256" key="2">
    <source>
        <dbReference type="ARBA" id="ARBA00004389"/>
    </source>
</evidence>
<dbReference type="OrthoDB" id="10254570at2759"/>
<keyword evidence="9" id="KW-1133">Transmembrane helix</keyword>
<dbReference type="GO" id="GO:0008117">
    <property type="term" value="F:sphinganine-1-phosphate aldolase activity"/>
    <property type="evidence" value="ECO:0007669"/>
    <property type="project" value="UniProtKB-EC"/>
</dbReference>
<dbReference type="InterPro" id="IPR015424">
    <property type="entry name" value="PyrdxlP-dep_Trfase"/>
</dbReference>
<dbReference type="Pfam" id="PF00282">
    <property type="entry name" value="Pyridoxal_deC"/>
    <property type="match status" value="1"/>
</dbReference>